<sequence>MTSTKCQNFCADNMAFFGPKTCDHYLCGFEPVGLCCVGHFGEGD</sequence>
<evidence type="ECO:0000313" key="1">
    <source>
        <dbReference type="EMBL" id="CDW43220.1"/>
    </source>
</evidence>
<dbReference type="AlphaFoldDB" id="A0A0K2UYQ5"/>
<organism evidence="1">
    <name type="scientific">Lepeophtheirus salmonis</name>
    <name type="common">Salmon louse</name>
    <name type="synonym">Caligus salmonis</name>
    <dbReference type="NCBI Taxonomy" id="72036"/>
    <lineage>
        <taxon>Eukaryota</taxon>
        <taxon>Metazoa</taxon>
        <taxon>Ecdysozoa</taxon>
        <taxon>Arthropoda</taxon>
        <taxon>Crustacea</taxon>
        <taxon>Multicrustacea</taxon>
        <taxon>Hexanauplia</taxon>
        <taxon>Copepoda</taxon>
        <taxon>Siphonostomatoida</taxon>
        <taxon>Caligidae</taxon>
        <taxon>Lepeophtheirus</taxon>
    </lineage>
</organism>
<accession>A0A0K2UYQ5</accession>
<name>A0A0K2UYQ5_LEPSM</name>
<proteinExistence type="predicted"/>
<reference evidence="1" key="1">
    <citation type="submission" date="2014-05" db="EMBL/GenBank/DDBJ databases">
        <authorList>
            <person name="Chronopoulou M."/>
        </authorList>
    </citation>
    <scope>NUCLEOTIDE SEQUENCE</scope>
    <source>
        <tissue evidence="1">Whole organism</tissue>
    </source>
</reference>
<protein>
    <submittedName>
        <fullName evidence="1">Uncharacterized protein</fullName>
    </submittedName>
</protein>
<dbReference type="EMBL" id="HACA01025859">
    <property type="protein sequence ID" value="CDW43220.1"/>
    <property type="molecule type" value="Transcribed_RNA"/>
</dbReference>